<reference evidence="1" key="2">
    <citation type="submission" date="2025-03" db="EMBL/GenBank/DDBJ databases">
        <authorList>
            <consortium name="ELIXIR-Norway"/>
            <consortium name="Elixir Norway"/>
        </authorList>
    </citation>
    <scope>NUCLEOTIDE SEQUENCE</scope>
</reference>
<accession>A0AC60AAC3</accession>
<organism evidence="1 2">
    <name type="scientific">Rangifer tarandus platyrhynchus</name>
    <name type="common">Svalbard reindeer</name>
    <dbReference type="NCBI Taxonomy" id="3082113"/>
    <lineage>
        <taxon>Eukaryota</taxon>
        <taxon>Metazoa</taxon>
        <taxon>Chordata</taxon>
        <taxon>Craniata</taxon>
        <taxon>Vertebrata</taxon>
        <taxon>Euteleostomi</taxon>
        <taxon>Mammalia</taxon>
        <taxon>Eutheria</taxon>
        <taxon>Laurasiatheria</taxon>
        <taxon>Artiodactyla</taxon>
        <taxon>Ruminantia</taxon>
        <taxon>Pecora</taxon>
        <taxon>Cervidae</taxon>
        <taxon>Odocoileinae</taxon>
        <taxon>Rangifer</taxon>
    </lineage>
</organism>
<gene>
    <name evidence="1" type="ORF">MRATA1EN22A_LOCUS27952</name>
</gene>
<dbReference type="Proteomes" id="UP001162501">
    <property type="component" value="Chromosome 9"/>
</dbReference>
<evidence type="ECO:0000313" key="1">
    <source>
        <dbReference type="EMBL" id="CAN0569305.1"/>
    </source>
</evidence>
<reference evidence="1" key="1">
    <citation type="submission" date="2023-05" db="EMBL/GenBank/DDBJ databases">
        <authorList>
            <consortium name="ELIXIR-Norway"/>
        </authorList>
    </citation>
    <scope>NUCLEOTIDE SEQUENCE</scope>
</reference>
<proteinExistence type="predicted"/>
<dbReference type="EMBL" id="OX596093">
    <property type="protein sequence ID" value="CAN0569305.1"/>
    <property type="molecule type" value="Genomic_DNA"/>
</dbReference>
<evidence type="ECO:0000313" key="2">
    <source>
        <dbReference type="Proteomes" id="UP001162501"/>
    </source>
</evidence>
<protein>
    <submittedName>
        <fullName evidence="1">Uncharacterized protein</fullName>
    </submittedName>
</protein>
<name>A0AC60AAC3_RANTA</name>
<sequence>MARVMVAMATSFKRTYMLRHAVIFSASDPRAGHCQPTPPPESSWTRTAVSCNFGVLTGEEDCMSFYSTILKGQQTGSNLGKKYIKAMHCHPSYLTDMHSVSCEMPGWMQHKLDSRLLGEISITSDMEMTPPLWQKAKRK</sequence>